<gene>
    <name evidence="1" type="ORF">CLIB1444_04S03004</name>
</gene>
<name>A0ACA9Y6L1_9ASCO</name>
<keyword evidence="2" id="KW-1185">Reference proteome</keyword>
<proteinExistence type="predicted"/>
<reference evidence="1" key="1">
    <citation type="submission" date="2022-06" db="EMBL/GenBank/DDBJ databases">
        <authorList>
            <person name="Legras J.-L."/>
            <person name="Devillers H."/>
            <person name="Grondin C."/>
        </authorList>
    </citation>
    <scope>NUCLEOTIDE SEQUENCE</scope>
    <source>
        <strain evidence="1">CLIB 1444</strain>
    </source>
</reference>
<dbReference type="EMBL" id="CALSDN010000004">
    <property type="protein sequence ID" value="CAH6720567.1"/>
    <property type="molecule type" value="Genomic_DNA"/>
</dbReference>
<accession>A0ACA9Y6L1</accession>
<dbReference type="Proteomes" id="UP001152531">
    <property type="component" value="Unassembled WGS sequence"/>
</dbReference>
<comment type="caution">
    <text evidence="1">The sequence shown here is derived from an EMBL/GenBank/DDBJ whole genome shotgun (WGS) entry which is preliminary data.</text>
</comment>
<evidence type="ECO:0000313" key="2">
    <source>
        <dbReference type="Proteomes" id="UP001152531"/>
    </source>
</evidence>
<evidence type="ECO:0000313" key="1">
    <source>
        <dbReference type="EMBL" id="CAH6720567.1"/>
    </source>
</evidence>
<organism evidence="1 2">
    <name type="scientific">[Candida] jaroonii</name>
    <dbReference type="NCBI Taxonomy" id="467808"/>
    <lineage>
        <taxon>Eukaryota</taxon>
        <taxon>Fungi</taxon>
        <taxon>Dikarya</taxon>
        <taxon>Ascomycota</taxon>
        <taxon>Saccharomycotina</taxon>
        <taxon>Pichiomycetes</taxon>
        <taxon>Debaryomycetaceae</taxon>
        <taxon>Yamadazyma</taxon>
    </lineage>
</organism>
<sequence length="166" mass="19251">MIPESGKKLIKSTRFLHLATSHNDFPHVSLMNYTYYEDGDNQFIVISTPKDTTKYENITKNNKVSMLIHDWISDKKEENGRRNSLFELITNLNKNELNSVSVMLNGECKVLQPTDEKFQFFKNLHLNNSNIDNKQLDNYANDESALVLITISNCKITDINDNIQEY</sequence>
<protein>
    <submittedName>
        <fullName evidence="1">Pyridoxamine 5'-phosphate oxidase homolog</fullName>
    </submittedName>
</protein>